<evidence type="ECO:0000313" key="6">
    <source>
        <dbReference type="Proteomes" id="UP000622166"/>
    </source>
</evidence>
<feature type="region of interest" description="Disordered" evidence="3">
    <location>
        <begin position="209"/>
        <end position="250"/>
    </location>
</feature>
<evidence type="ECO:0000256" key="3">
    <source>
        <dbReference type="SAM" id="MobiDB-lite"/>
    </source>
</evidence>
<keyword evidence="1" id="KW-0677">Repeat</keyword>
<evidence type="ECO:0000256" key="2">
    <source>
        <dbReference type="SAM" id="Coils"/>
    </source>
</evidence>
<feature type="region of interest" description="Disordered" evidence="3">
    <location>
        <begin position="400"/>
        <end position="423"/>
    </location>
</feature>
<dbReference type="PANTHER" id="PTHR32305">
    <property type="match status" value="1"/>
</dbReference>
<dbReference type="NCBIfam" id="TIGR01643">
    <property type="entry name" value="YD_repeat_2x"/>
    <property type="match status" value="2"/>
</dbReference>
<dbReference type="EMBL" id="BMVW01000017">
    <property type="protein sequence ID" value="GGZ33946.1"/>
    <property type="molecule type" value="Genomic_DNA"/>
</dbReference>
<dbReference type="PANTHER" id="PTHR32305:SF17">
    <property type="entry name" value="TRNA NUCLEASE WAPA"/>
    <property type="match status" value="1"/>
</dbReference>
<evidence type="ECO:0000259" key="4">
    <source>
        <dbReference type="Pfam" id="PF25023"/>
    </source>
</evidence>
<comment type="caution">
    <text evidence="5">The sequence shown here is derived from an EMBL/GenBank/DDBJ whole genome shotgun (WGS) entry which is preliminary data.</text>
</comment>
<dbReference type="Pfam" id="PF05593">
    <property type="entry name" value="RHS_repeat"/>
    <property type="match status" value="1"/>
</dbReference>
<reference evidence="5" key="1">
    <citation type="journal article" date="2014" name="Int. J. Syst. Evol. Microbiol.">
        <title>Complete genome sequence of Corynebacterium casei LMG S-19264T (=DSM 44701T), isolated from a smear-ripened cheese.</title>
        <authorList>
            <consortium name="US DOE Joint Genome Institute (JGI-PGF)"/>
            <person name="Walter F."/>
            <person name="Albersmeier A."/>
            <person name="Kalinowski J."/>
            <person name="Ruckert C."/>
        </authorList>
    </citation>
    <scope>NUCLEOTIDE SEQUENCE</scope>
    <source>
        <strain evidence="5">JCM 4815</strain>
    </source>
</reference>
<dbReference type="InterPro" id="IPR022385">
    <property type="entry name" value="Rhs_assc_core"/>
</dbReference>
<protein>
    <recommendedName>
        <fullName evidence="4">Teneurin-like YD-shell domain-containing protein</fullName>
    </recommendedName>
</protein>
<evidence type="ECO:0000313" key="5">
    <source>
        <dbReference type="EMBL" id="GGZ33946.1"/>
    </source>
</evidence>
<feature type="coiled-coil region" evidence="2">
    <location>
        <begin position="1937"/>
        <end position="1975"/>
    </location>
</feature>
<gene>
    <name evidence="5" type="ORF">GCM10010365_63520</name>
</gene>
<dbReference type="RefSeq" id="WP_229859668.1">
    <property type="nucleotide sequence ID" value="NZ_BMVW01000017.1"/>
</dbReference>
<feature type="region of interest" description="Disordered" evidence="3">
    <location>
        <begin position="1001"/>
        <end position="1026"/>
    </location>
</feature>
<dbReference type="InterPro" id="IPR056823">
    <property type="entry name" value="TEN-like_YD-shell"/>
</dbReference>
<sequence>MTAVGVTTLMLSGALGGPVAAAAELELRKLTETEPVPVDEVKTSPLKPVDQTRGKNHKPDAKAHWPEADKARLEAPTPGAKAARAQVGGLPVALVSPGRSARAAHAVDALDVQVLDRDAARKAGVDGVLLAVRGTAAKEADGTARLRIDYSSFAGMYGGDWASRLTASVVDDCALADPASTKCKPGTPLAVTNDVEAQQISADVPFTAVTPASSGTTASSDSTASAESAAPSAGPSEAAETAPQTLVAPAKTKRSATGLAAADGVTLVALAAAASGPTGDFSASPLSPSGNWTAGGSSGGFSWSYDMPTPSVPGGLTPDLGLSYSSQSVDGRTAATNNQANWIGDGWSMTPGSIERRYVPCEDDKTDGNNPTAKVGDLCWKSDNATLSLGGESSELVRDDATGGWKKKHDDGTRITRGTASGRANGDNDNEYWLVTTPDGTRYYFGYNRMAGYSTAQDETNSTWTVPVYGNQSGEPCHATTFADSWCQQAWRWNLDLVIDPHGNAMIYYWDKETNHYQRNVNSSYQGTLTPYTRGGHLKRIEYGLRSTAYYGQPAGKAEFTVAERCLPTATFDCAANKFTSANAKNWPDVPFDQYCTASSTCEGNSSPSYFTRKMLTGVTTYALDDGALHKVDTWTFKHQFPSTGDGTDPALWLAAITRTAHAGGTDITLPDVTLQGIQLPNRVEGAVDEIPPYNRYRVRAIENETGSTLGVTYSAADCTATSLPSPASNTKRCYPVIWSPPDAPAAGFEPYQDWFHTYVVTQMLESDDVAGAPVKRTDYRYLDGMAWAKDDDEFTKAKHRTWGNRLGYARVQTLTGDPAEGKQTLAEDRYFRGIDGAKVADSAGTEVTDHESFAGMKRESATYNGDGGALIAATSYTPWHSAATATRSRSADNLPTVYAWRTGTKEEQTRTAVSGSSTPRTTRTTRTFDSYGMVDSVSETGDTTKSGDERCTTTSYVRNTGSNLLDLVAETRTVAKPCGTTPSLPNDLISASRTYYDDATDTTTAPTKGDITKTQEQDGAGTGYVTTSTNVYDAYGRQTRTTDAEGAPTRIEFTPPTGQTPTQTVTTNVLGHTSTEITDPLRGVTTATIDANGKRTDMDYDALGRLTKAWDTGWPKADHPDQPSAEFAYSITRTKPTVVTSRTINLDGAYDTAYTFYDGLLRARETQSLALGTGGAGRVVTETLYDTRGQVWKTYSPYYADGAPAATLVTGDDTKVPAAAEYRFDGAGRTTAALALRNGDETRRTATEYGGDRTTVVPPKGGTATTTVTDALGRTTEKRAYTDAARTKYLTTTYTYDPRGNLSRITNPEGTAWSWEYDARGRQTRAVDPDKGTTSTTYDEADRPVTATDARGITLTTAYDALGRTTQLKQGSTVRAAWSYDDAAKGQPAADTRYVDGQAYTTRIDTYNDRYQPTQTTTTLPVSAGNLAGSYSWTFGYNNYTGAQIFVLHPAIGNLPSERVTTVYGEGDQPIKTTAGQVTLVNNTSYDAFARPVRTEYGILGRKVYNSREFDEHTGELTRRTLDGDVALRIDDTRYTYDLAGNTTRIASTTGQDNTVAHDTQCFTTDALQRLTDAWTTKDAADTCTGAPTGSTVGGADSYWHTYSYDDAGNRTKLVQHATTSAAATLTSDYVTGEATAAQPHALRSVTTTGGSNAGTETFSYDETGNTTGRTGGAHGQALIWDPEGHLQEVTENGKTTEYLYDSSGNRMLTRQSDGSTTAYLPADNELTVTAAGAKQATRYYTHNAETVAVRTSAGYSFLFSDHQGTALIAVAFGTGQAVTRRKQLPFGGQRSTTGSTGWPGDRGFLGGTSDPTGYTHLGAREYDPATGRFLSVDPLFLSADPTQHNAYQYANNNPATFSDPTGQAYDDCVSGAYNCTYGPGGTADVRKVEFSQDYEKVTRARGGKPAAHYYAQQQTGVKYTYVKGRGVTSYTKSQMSQAEKLQQQREKEYQRYLAQLKMEREKAEKQAKENEKESGFWSGIGTSLKGRWNSFTDDVTSLDWWKHKGIDIGIGALATVGTTACIASVVCGGGLFIVGASTLFVAGLGAHMAVASEEERSRGASQYLYRTAKAEAKGMFFGATFGRGMVSVLRHGGAKQGIAGPGLTSRGASDPLLAGVPWRSWGSTVRDHIKGLW</sequence>
<feature type="region of interest" description="Disordered" evidence="3">
    <location>
        <begin position="906"/>
        <end position="926"/>
    </location>
</feature>
<dbReference type="InterPro" id="IPR050708">
    <property type="entry name" value="T6SS_VgrG/RHS"/>
</dbReference>
<dbReference type="Proteomes" id="UP000622166">
    <property type="component" value="Unassembled WGS sequence"/>
</dbReference>
<name>A0A918Q6N9_9ACTN</name>
<feature type="compositionally biased region" description="Low complexity" evidence="3">
    <location>
        <begin position="209"/>
        <end position="243"/>
    </location>
</feature>
<dbReference type="InterPro" id="IPR006530">
    <property type="entry name" value="YD"/>
</dbReference>
<accession>A0A918Q6N9</accession>
<dbReference type="Gene3D" id="2.180.10.10">
    <property type="entry name" value="RHS repeat-associated core"/>
    <property type="match status" value="1"/>
</dbReference>
<dbReference type="Pfam" id="PF25023">
    <property type="entry name" value="TEN_YD-shell"/>
    <property type="match status" value="1"/>
</dbReference>
<proteinExistence type="predicted"/>
<dbReference type="InterPro" id="IPR031325">
    <property type="entry name" value="RHS_repeat"/>
</dbReference>
<feature type="region of interest" description="Disordered" evidence="3">
    <location>
        <begin position="40"/>
        <end position="65"/>
    </location>
</feature>
<reference evidence="5" key="2">
    <citation type="submission" date="2020-09" db="EMBL/GenBank/DDBJ databases">
        <authorList>
            <person name="Sun Q."/>
            <person name="Ohkuma M."/>
        </authorList>
    </citation>
    <scope>NUCLEOTIDE SEQUENCE</scope>
    <source>
        <strain evidence="5">JCM 4815</strain>
    </source>
</reference>
<keyword evidence="6" id="KW-1185">Reference proteome</keyword>
<evidence type="ECO:0000256" key="1">
    <source>
        <dbReference type="ARBA" id="ARBA00022737"/>
    </source>
</evidence>
<dbReference type="NCBIfam" id="TIGR03696">
    <property type="entry name" value="Rhs_assc_core"/>
    <property type="match status" value="1"/>
</dbReference>
<feature type="domain" description="Teneurin-like YD-shell" evidence="4">
    <location>
        <begin position="1655"/>
        <end position="1856"/>
    </location>
</feature>
<keyword evidence="2" id="KW-0175">Coiled coil</keyword>
<feature type="compositionally biased region" description="Basic and acidic residues" evidence="3">
    <location>
        <begin position="50"/>
        <end position="65"/>
    </location>
</feature>
<organism evidence="5 6">
    <name type="scientific">Streptomyces poonensis</name>
    <dbReference type="NCBI Taxonomy" id="68255"/>
    <lineage>
        <taxon>Bacteria</taxon>
        <taxon>Bacillati</taxon>
        <taxon>Actinomycetota</taxon>
        <taxon>Actinomycetes</taxon>
        <taxon>Kitasatosporales</taxon>
        <taxon>Streptomycetaceae</taxon>
        <taxon>Streptomyces</taxon>
    </lineage>
</organism>
<feature type="region of interest" description="Disordered" evidence="3">
    <location>
        <begin position="1647"/>
        <end position="1668"/>
    </location>
</feature>